<evidence type="ECO:0000256" key="1">
    <source>
        <dbReference type="SAM" id="SignalP"/>
    </source>
</evidence>
<keyword evidence="4" id="KW-1185">Reference proteome</keyword>
<dbReference type="AlphaFoldDB" id="A0A4R5W5I4"/>
<dbReference type="InterPro" id="IPR000866">
    <property type="entry name" value="AhpC/TSA"/>
</dbReference>
<dbReference type="RefSeq" id="WP_133324849.1">
    <property type="nucleotide sequence ID" value="NZ_SMYL01000001.1"/>
</dbReference>
<dbReference type="OrthoDB" id="9815205at2"/>
<dbReference type="Gene3D" id="3.40.30.10">
    <property type="entry name" value="Glutaredoxin"/>
    <property type="match status" value="1"/>
</dbReference>
<sequence length="276" mass="29928">MRTSAQPTSLFASANTTKLVAALFFCACSFHAVSQTATPEPATVAASASASAVDDAEQQIRIDFNLEKYPTITYLDSNGNPTSATEFLKHINAKEHFSMVKTIPSDGGPRKAILSLKVDAPEPENRKSKLNIKLGDTFPEFQLKQVDGSVVTKAAMQGRYTLINFYFAECAPCNQEILELNALAQQHKNMHFMAVTFDSVEDTKAFVVDKKFSWPVVPNQLDFINKIGIGAYPSFVLLNPKGVVIGIEGASGVTASDKSVSAWVNRLVAASSKTKQ</sequence>
<dbReference type="Pfam" id="PF00578">
    <property type="entry name" value="AhpC-TSA"/>
    <property type="match status" value="1"/>
</dbReference>
<feature type="chain" id="PRO_5020299318" evidence="1">
    <location>
        <begin position="35"/>
        <end position="276"/>
    </location>
</feature>
<dbReference type="InterPro" id="IPR050553">
    <property type="entry name" value="Thioredoxin_ResA/DsbE_sf"/>
</dbReference>
<dbReference type="GO" id="GO:0016209">
    <property type="term" value="F:antioxidant activity"/>
    <property type="evidence" value="ECO:0007669"/>
    <property type="project" value="InterPro"/>
</dbReference>
<name>A0A4R5W5I4_9BURK</name>
<proteinExistence type="predicted"/>
<dbReference type="InterPro" id="IPR036249">
    <property type="entry name" value="Thioredoxin-like_sf"/>
</dbReference>
<feature type="domain" description="Thioredoxin" evidence="2">
    <location>
        <begin position="132"/>
        <end position="269"/>
    </location>
</feature>
<dbReference type="InterPro" id="IPR013766">
    <property type="entry name" value="Thioredoxin_domain"/>
</dbReference>
<dbReference type="CDD" id="cd02966">
    <property type="entry name" value="TlpA_like_family"/>
    <property type="match status" value="1"/>
</dbReference>
<feature type="signal peptide" evidence="1">
    <location>
        <begin position="1"/>
        <end position="34"/>
    </location>
</feature>
<dbReference type="EMBL" id="SMYL01000001">
    <property type="protein sequence ID" value="TDK68308.1"/>
    <property type="molecule type" value="Genomic_DNA"/>
</dbReference>
<accession>A0A4R5W5I4</accession>
<dbReference type="PANTHER" id="PTHR42852">
    <property type="entry name" value="THIOL:DISULFIDE INTERCHANGE PROTEIN DSBE"/>
    <property type="match status" value="1"/>
</dbReference>
<dbReference type="PROSITE" id="PS51352">
    <property type="entry name" value="THIOREDOXIN_2"/>
    <property type="match status" value="1"/>
</dbReference>
<dbReference type="Proteomes" id="UP000294829">
    <property type="component" value="Unassembled WGS sequence"/>
</dbReference>
<gene>
    <name evidence="3" type="ORF">E2I14_01845</name>
</gene>
<dbReference type="SUPFAM" id="SSF52833">
    <property type="entry name" value="Thioredoxin-like"/>
    <property type="match status" value="1"/>
</dbReference>
<keyword evidence="1" id="KW-0732">Signal</keyword>
<dbReference type="PANTHER" id="PTHR42852:SF17">
    <property type="entry name" value="THIOREDOXIN-LIKE PROTEIN HI_1115"/>
    <property type="match status" value="1"/>
</dbReference>
<reference evidence="3 4" key="1">
    <citation type="submission" date="2019-03" db="EMBL/GenBank/DDBJ databases">
        <title>Sapientia aquatica gen. nov., sp. nov., isolated from a crater lake.</title>
        <authorList>
            <person name="Felfoldi T."/>
            <person name="Szabo A."/>
            <person name="Toth E."/>
            <person name="Schumann P."/>
            <person name="Keki Z."/>
            <person name="Marialigeti K."/>
            <person name="Mathe I."/>
        </authorList>
    </citation>
    <scope>NUCLEOTIDE SEQUENCE [LARGE SCALE GENOMIC DNA]</scope>
    <source>
        <strain evidence="3 4">SA-152</strain>
    </source>
</reference>
<comment type="caution">
    <text evidence="3">The sequence shown here is derived from an EMBL/GenBank/DDBJ whole genome shotgun (WGS) entry which is preliminary data.</text>
</comment>
<evidence type="ECO:0000259" key="2">
    <source>
        <dbReference type="PROSITE" id="PS51352"/>
    </source>
</evidence>
<evidence type="ECO:0000313" key="3">
    <source>
        <dbReference type="EMBL" id="TDK68308.1"/>
    </source>
</evidence>
<evidence type="ECO:0000313" key="4">
    <source>
        <dbReference type="Proteomes" id="UP000294829"/>
    </source>
</evidence>
<dbReference type="GO" id="GO:0016491">
    <property type="term" value="F:oxidoreductase activity"/>
    <property type="evidence" value="ECO:0007669"/>
    <property type="project" value="InterPro"/>
</dbReference>
<protein>
    <submittedName>
        <fullName evidence="3">TlpA family protein disulfide reductase</fullName>
    </submittedName>
</protein>
<organism evidence="3 4">
    <name type="scientific">Sapientia aquatica</name>
    <dbReference type="NCBI Taxonomy" id="1549640"/>
    <lineage>
        <taxon>Bacteria</taxon>
        <taxon>Pseudomonadati</taxon>
        <taxon>Pseudomonadota</taxon>
        <taxon>Betaproteobacteria</taxon>
        <taxon>Burkholderiales</taxon>
        <taxon>Oxalobacteraceae</taxon>
        <taxon>Sapientia</taxon>
    </lineage>
</organism>